<evidence type="ECO:0000313" key="2">
    <source>
        <dbReference type="Proteomes" id="UP000314294"/>
    </source>
</evidence>
<dbReference type="AlphaFoldDB" id="A0A4Z2EVQ7"/>
<evidence type="ECO:0000313" key="1">
    <source>
        <dbReference type="EMBL" id="TNN32898.1"/>
    </source>
</evidence>
<gene>
    <name evidence="1" type="ORF">EYF80_056938</name>
</gene>
<accession>A0A4Z2EVQ7</accession>
<comment type="caution">
    <text evidence="1">The sequence shown here is derived from an EMBL/GenBank/DDBJ whole genome shotgun (WGS) entry which is preliminary data.</text>
</comment>
<name>A0A4Z2EVQ7_9TELE</name>
<proteinExistence type="predicted"/>
<keyword evidence="2" id="KW-1185">Reference proteome</keyword>
<protein>
    <submittedName>
        <fullName evidence="1">Uncharacterized protein</fullName>
    </submittedName>
</protein>
<organism evidence="1 2">
    <name type="scientific">Liparis tanakae</name>
    <name type="common">Tanaka's snailfish</name>
    <dbReference type="NCBI Taxonomy" id="230148"/>
    <lineage>
        <taxon>Eukaryota</taxon>
        <taxon>Metazoa</taxon>
        <taxon>Chordata</taxon>
        <taxon>Craniata</taxon>
        <taxon>Vertebrata</taxon>
        <taxon>Euteleostomi</taxon>
        <taxon>Actinopterygii</taxon>
        <taxon>Neopterygii</taxon>
        <taxon>Teleostei</taxon>
        <taxon>Neoteleostei</taxon>
        <taxon>Acanthomorphata</taxon>
        <taxon>Eupercaria</taxon>
        <taxon>Perciformes</taxon>
        <taxon>Cottioidei</taxon>
        <taxon>Cottales</taxon>
        <taxon>Liparidae</taxon>
        <taxon>Liparis</taxon>
    </lineage>
</organism>
<dbReference type="EMBL" id="SRLO01002447">
    <property type="protein sequence ID" value="TNN32898.1"/>
    <property type="molecule type" value="Genomic_DNA"/>
</dbReference>
<reference evidence="1 2" key="1">
    <citation type="submission" date="2019-03" db="EMBL/GenBank/DDBJ databases">
        <title>First draft genome of Liparis tanakae, snailfish: a comprehensive survey of snailfish specific genes.</title>
        <authorList>
            <person name="Kim W."/>
            <person name="Song I."/>
            <person name="Jeong J.-H."/>
            <person name="Kim D."/>
            <person name="Kim S."/>
            <person name="Ryu S."/>
            <person name="Song J.Y."/>
            <person name="Lee S.K."/>
        </authorList>
    </citation>
    <scope>NUCLEOTIDE SEQUENCE [LARGE SCALE GENOMIC DNA]</scope>
    <source>
        <tissue evidence="1">Muscle</tissue>
    </source>
</reference>
<dbReference type="Proteomes" id="UP000314294">
    <property type="component" value="Unassembled WGS sequence"/>
</dbReference>
<sequence length="79" mass="8818">MEEEGEGEGEGEKQRLRRQRFDSFCSRLFENVLVVAFCPPEHSMCSNLAVENKGTFATVFQDVTSVLSSLSHIDPSSYG</sequence>